<sequence>MITKVSTEFVSPPKSAKTLERLKSMILRILNSYCPYQVLVVCAVLAGEHLYQPPQAIADLPFENPTPAWHENITPVSDQESGLRPLEPASICSDNECQPRGTLFQWSYGTSFSGGPDLDEPLVTDRPDFTEASSTVGRGVVQLELGYTYIYDDDGTASSKSHSLPEPLLRYGILADWLEFRLGWNYSSDQLAQLNDISGSEDLYLGFKIGLTPQEGILPEMAVIPQMTVPTGSDQFTAGEVLPGLNWIYSWEINDFISTGGSTQFNRAIDEVTTNAFTEWAQSWTVSYTLTEKVGAYTEWFAFFPQSAETAKPEYYFNGGFTYLINNNVQWDIRAGVGLNEAADDYFVGTGISIRFL</sequence>
<proteinExistence type="predicted"/>
<dbReference type="Pfam" id="PF13557">
    <property type="entry name" value="Phenol_MetA_deg"/>
    <property type="match status" value="1"/>
</dbReference>
<evidence type="ECO:0000313" key="1">
    <source>
        <dbReference type="EMBL" id="QGQ26176.1"/>
    </source>
</evidence>
<organism evidence="1 2">
    <name type="scientific">Gimesia benthica</name>
    <dbReference type="NCBI Taxonomy" id="2608982"/>
    <lineage>
        <taxon>Bacteria</taxon>
        <taxon>Pseudomonadati</taxon>
        <taxon>Planctomycetota</taxon>
        <taxon>Planctomycetia</taxon>
        <taxon>Planctomycetales</taxon>
        <taxon>Planctomycetaceae</taxon>
        <taxon>Gimesia</taxon>
    </lineage>
</organism>
<reference evidence="1 2" key="1">
    <citation type="submission" date="2019-09" db="EMBL/GenBank/DDBJ databases">
        <title>Gimesia benthica sp. nov., a novel bacterium isolated from deep-sea water of the Northwest Indian Ocean.</title>
        <authorList>
            <person name="Dai X."/>
        </authorList>
    </citation>
    <scope>NUCLEOTIDE SEQUENCE [LARGE SCALE GENOMIC DNA]</scope>
    <source>
        <strain evidence="1 2">E7</strain>
    </source>
</reference>
<keyword evidence="2" id="KW-1185">Reference proteome</keyword>
<accession>A0A6I6AJ54</accession>
<dbReference type="Proteomes" id="UP000427281">
    <property type="component" value="Chromosome"/>
</dbReference>
<gene>
    <name evidence="1" type="ORF">F1728_27380</name>
</gene>
<dbReference type="KEGG" id="gim:F1728_27380"/>
<name>A0A6I6AJ54_9PLAN</name>
<evidence type="ECO:0000313" key="2">
    <source>
        <dbReference type="Proteomes" id="UP000427281"/>
    </source>
</evidence>
<dbReference type="EMBL" id="CP043930">
    <property type="protein sequence ID" value="QGQ26176.1"/>
    <property type="molecule type" value="Genomic_DNA"/>
</dbReference>
<dbReference type="AlphaFoldDB" id="A0A6I6AJ54"/>
<dbReference type="RefSeq" id="WP_155366728.1">
    <property type="nucleotide sequence ID" value="NZ_CP043930.1"/>
</dbReference>
<dbReference type="InterPro" id="IPR025737">
    <property type="entry name" value="FApF"/>
</dbReference>
<protein>
    <submittedName>
        <fullName evidence="1">Transporter</fullName>
    </submittedName>
</protein>